<feature type="region of interest" description="Disordered" evidence="11">
    <location>
        <begin position="1333"/>
        <end position="1421"/>
    </location>
</feature>
<evidence type="ECO:0000256" key="9">
    <source>
        <dbReference type="ARBA" id="ARBA00023242"/>
    </source>
</evidence>
<evidence type="ECO:0000256" key="8">
    <source>
        <dbReference type="ARBA" id="ARBA00023163"/>
    </source>
</evidence>
<feature type="region of interest" description="Disordered" evidence="11">
    <location>
        <begin position="1500"/>
        <end position="1519"/>
    </location>
</feature>
<dbReference type="PRINTS" id="PR00503">
    <property type="entry name" value="BROMODOMAIN"/>
</dbReference>
<feature type="compositionally biased region" description="Basic and acidic residues" evidence="11">
    <location>
        <begin position="1408"/>
        <end position="1421"/>
    </location>
</feature>
<dbReference type="FunFam" id="3.10.20.90:FF:000223">
    <property type="entry name" value="Transcription initiation factor TFIID subunit 1"/>
    <property type="match status" value="1"/>
</dbReference>
<evidence type="ECO:0000256" key="1">
    <source>
        <dbReference type="ARBA" id="ARBA00004123"/>
    </source>
</evidence>
<evidence type="ECO:0000259" key="13">
    <source>
        <dbReference type="PROSITE" id="PS50053"/>
    </source>
</evidence>
<dbReference type="Gene3D" id="3.10.20.90">
    <property type="entry name" value="Phosphatidylinositol 3-kinase Catalytic Subunit, Chain A, domain 1"/>
    <property type="match status" value="1"/>
</dbReference>
<dbReference type="SUPFAM" id="SSF47055">
    <property type="entry name" value="TAF(II)230 TBP-binding fragment"/>
    <property type="match status" value="1"/>
</dbReference>
<dbReference type="InterPro" id="IPR009067">
    <property type="entry name" value="TAF_II_230-bd"/>
</dbReference>
<dbReference type="InterPro" id="IPR029071">
    <property type="entry name" value="Ubiquitin-like_domsf"/>
</dbReference>
<feature type="region of interest" description="Disordered" evidence="11">
    <location>
        <begin position="1434"/>
        <end position="1460"/>
    </location>
</feature>
<dbReference type="Gene3D" id="1.20.920.10">
    <property type="entry name" value="Bromodomain-like"/>
    <property type="match status" value="1"/>
</dbReference>
<feature type="region of interest" description="Disordered" evidence="11">
    <location>
        <begin position="398"/>
        <end position="450"/>
    </location>
</feature>
<comment type="subcellular location">
    <subcellularLocation>
        <location evidence="1">Nucleus</location>
    </subcellularLocation>
</comment>
<dbReference type="GO" id="GO:0016251">
    <property type="term" value="F:RNA polymerase II general transcription initiation factor activity"/>
    <property type="evidence" value="ECO:0007669"/>
    <property type="project" value="InterPro"/>
</dbReference>
<protein>
    <submittedName>
        <fullName evidence="15">Transcription initiation factor TFIID subunit 1</fullName>
    </submittedName>
</protein>
<feature type="domain" description="Bromo" evidence="12">
    <location>
        <begin position="1655"/>
        <end position="1725"/>
    </location>
</feature>
<dbReference type="InterPro" id="IPR036427">
    <property type="entry name" value="Bromodomain-like_sf"/>
</dbReference>
<name>A0A6J0JUP4_RAPSA</name>
<dbReference type="PANTHER" id="PTHR13900">
    <property type="entry name" value="TRANSCRIPTION INITIATION FACTOR TFIID"/>
    <property type="match status" value="1"/>
</dbReference>
<keyword evidence="9" id="KW-0539">Nucleus</keyword>
<dbReference type="InterPro" id="IPR018359">
    <property type="entry name" value="Bromodomain_CS"/>
</dbReference>
<keyword evidence="5" id="KW-0175">Coiled coil</keyword>
<dbReference type="PROSITE" id="PS50053">
    <property type="entry name" value="UBIQUITIN_2"/>
    <property type="match status" value="1"/>
</dbReference>
<dbReference type="OrthoDB" id="21449at2759"/>
<evidence type="ECO:0000313" key="15">
    <source>
        <dbReference type="RefSeq" id="XP_018439440.1"/>
    </source>
</evidence>
<evidence type="ECO:0000256" key="11">
    <source>
        <dbReference type="SAM" id="MobiDB-lite"/>
    </source>
</evidence>
<gene>
    <name evidence="15" type="primary">LOC108811835</name>
</gene>
<evidence type="ECO:0000256" key="6">
    <source>
        <dbReference type="ARBA" id="ARBA00023117"/>
    </source>
</evidence>
<keyword evidence="4" id="KW-0805">Transcription regulation</keyword>
<evidence type="ECO:0000256" key="5">
    <source>
        <dbReference type="ARBA" id="ARBA00023054"/>
    </source>
</evidence>
<dbReference type="SMART" id="SM00297">
    <property type="entry name" value="BROMO"/>
    <property type="match status" value="1"/>
</dbReference>
<comment type="similarity">
    <text evidence="2">Belongs to the TAF1 family.</text>
</comment>
<dbReference type="GO" id="GO:0004402">
    <property type="term" value="F:histone acetyltransferase activity"/>
    <property type="evidence" value="ECO:0007669"/>
    <property type="project" value="InterPro"/>
</dbReference>
<keyword evidence="7" id="KW-0010">Activator</keyword>
<dbReference type="InterPro" id="IPR001487">
    <property type="entry name" value="Bromodomain"/>
</dbReference>
<dbReference type="PANTHER" id="PTHR13900:SF3">
    <property type="entry name" value="TRANSCRIPTION INITIATION FACTOR TFIID SUBUNIT 1"/>
    <property type="match status" value="1"/>
</dbReference>
<evidence type="ECO:0000256" key="3">
    <source>
        <dbReference type="ARBA" id="ARBA00022853"/>
    </source>
</evidence>
<dbReference type="PROSITE" id="PS00633">
    <property type="entry name" value="BROMODOMAIN_1"/>
    <property type="match status" value="1"/>
</dbReference>
<dbReference type="RefSeq" id="XP_018439440.1">
    <property type="nucleotide sequence ID" value="XM_018583938.2"/>
</dbReference>
<reference evidence="14" key="1">
    <citation type="journal article" date="2019" name="Database">
        <title>The radish genome database (RadishGD): an integrated information resource for radish genomics.</title>
        <authorList>
            <person name="Yu H.J."/>
            <person name="Baek S."/>
            <person name="Lee Y.J."/>
            <person name="Cho A."/>
            <person name="Mun J.H."/>
        </authorList>
    </citation>
    <scope>NUCLEOTIDE SEQUENCE [LARGE SCALE GENOMIC DNA]</scope>
    <source>
        <strain evidence="14">cv. WK10039</strain>
    </source>
</reference>
<dbReference type="CDD" id="cd17064">
    <property type="entry name" value="Ubl_TAFs_like"/>
    <property type="match status" value="1"/>
</dbReference>
<dbReference type="InterPro" id="IPR036741">
    <property type="entry name" value="TAFII-230_TBP-bd_sf"/>
</dbReference>
<dbReference type="KEGG" id="rsz:108811835"/>
<dbReference type="SMART" id="SM00213">
    <property type="entry name" value="UBQ"/>
    <property type="match status" value="1"/>
</dbReference>
<dbReference type="Proteomes" id="UP000504610">
    <property type="component" value="Chromosome 6"/>
</dbReference>
<evidence type="ECO:0000313" key="14">
    <source>
        <dbReference type="Proteomes" id="UP000504610"/>
    </source>
</evidence>
<keyword evidence="3" id="KW-0156">Chromatin regulator</keyword>
<reference evidence="15" key="2">
    <citation type="submission" date="2025-08" db="UniProtKB">
        <authorList>
            <consortium name="RefSeq"/>
        </authorList>
    </citation>
    <scope>IDENTIFICATION</scope>
    <source>
        <tissue evidence="15">Leaf</tissue>
    </source>
</reference>
<evidence type="ECO:0000256" key="2">
    <source>
        <dbReference type="ARBA" id="ARBA00009064"/>
    </source>
</evidence>
<sequence length="1759" mass="200195">MAEHKEEDDEEYGDRSRGLEFIFGNVDHSGDLDADYLNEDAKEHLSALASSLPDIMLMASSDYKTSDPAEQDYYKEKATDAVDYGDIDEEYDGPEVQVVTEEDHLLPKREYFSSAAASGSLYSKASVFDDDDYDEEEEQEVENIPFEESFDSEDSESVVLKEDKGLEYEEEANILGNEERMDTNEKSATSLSTLYVEDGMVVLQFSEIFAIHKPPQKRTKRENRYITYRDRYKSMELVEDDEELLLKSHGRIDTRLKQAADLIQLDVPLPTRGDLQLAKAGTFGSIIPESREFTKLGRDSYTMSELLKQELEDDRSSLCQPQSSMEVFPLDQYEWENRIIWESSPGVSGNSFESVESEIESEGLLIQGSNSETEQESLNVVNSIEQAQAENNKPVSFYVSPLEPLGSHTTSESTNKSRRHPQLLRLESQWDEDHPSENDDAGGKSSKQLKSDALGRFSRLRLQERDMGDDAWLDSIIWESDKEVSRSKLIFDLQDEQMVFEIPDNRESKDLQLHAGSMILSRSSKPKDERFQEGCGSNYGCQFNISNDKFYMNGKSCQQLQANANQFGVHSLRVLHSASAIKLQTMKNKLSNKDIANFHRPKALWYPHDNELAIKQQEKLPTQGSMQIVVKSLGGKGSKIHVGIEESVSYLKAKASRKLDFKETEAVKIFYMGKELEDEKSLAEQNVHPNSLVHILRTKVHLLPWAQKLPGEHKSLRPPGAFKKKSDLSTKDGHVFLMEYCEERPLMLSNAGMGANLCTYYQKSFPEDQHGNLLRDKNGTLGNVMNLEPGEKSPFLGEIQGGCSQSSIETNMYKAPIFPHKLQSTDYLLVRSPKGKLCLRRIDKICAVGQQEPRMEVMSPASKNLQTFLVNKMLVYVDREFKHRHRIPADEVSFLFSNLSDAVVKKNMRIHGIVLERDKNGQIFWYNKHRFDKFPHEIELKNLVAPEDVCSYESMLAGLYRLKHLGISQFTLPASISTALAQLPDEAISLAAASHIERELQITPWNLSSNFVACTTQDRANIERLEITGVGDPSGRGLGFSYVRAAPKVPAAAGRMKKKEAACCGAPTVTGTDADLRRLSREAAREVLLKFNVPDEKMAKQNRWHLIAMIRKLSSEQAASGLLKVDPTTIGKYARGQRMSFLQLQPQAREKCQEIWDRQLLSLSSCDDDESESENDMDSFVGDLENLLDAEEWEESNMSKNDKLDGVNGPKMRRRPYQVVTDEEVEDEAAEYAELRRLLMKDEEKKNMNTEFVRKDSVIGKKHMATQLDASFLVTESTVKHTTNVSVYKERKPVRENFFCGACGQPGHMKTNKHCPKYRATTESHPEGIYVKKSAGTPSSSDISGQVKVEPIKNKKTAPKSPTKVSVDEAPKGDNSTSKTGGLTLRFKCGIPAGGMLDKPGSETPGRSMEEPEESKVEANRPLHSLMPAFIRESESHKPSVSGQSFSNTERNQAATSRPTMSITQPSLRMDKEHVIQRPKETEQPQKKLVIKRSKVITDHDRSSLEMSSQFESRKTMRMAEPEGFQRQQRFRLSGLHRGPKEGRVWQEEREISTERHREARVRRDYDDITGFEKANEIGSEREEKERQQKLYLEDYPRRRNDRRLLERVQKVRSQYASDFERNVAEYAPQPKRRKKGEVGLANILEVIVDTLRAKEVNVSYLFLKPVSKKVAPDYLDIVERPMDLSTIRDKVRRMEYRDREQFRHDVWQIKYNAHLYNDGRNPGIPPLADELLAKCDGLLDRYRDELTEAEKGIVIRID</sequence>
<keyword evidence="6 10" id="KW-0103">Bromodomain</keyword>
<dbReference type="InterPro" id="IPR000626">
    <property type="entry name" value="Ubiquitin-like_dom"/>
</dbReference>
<dbReference type="GeneID" id="108811835"/>
<dbReference type="InterPro" id="IPR022591">
    <property type="entry name" value="TAF1_HAT_dom"/>
</dbReference>
<dbReference type="GO" id="GO:0005669">
    <property type="term" value="C:transcription factor TFIID complex"/>
    <property type="evidence" value="ECO:0007669"/>
    <property type="project" value="InterPro"/>
</dbReference>
<dbReference type="Pfam" id="PF12157">
    <property type="entry name" value="DUF3591"/>
    <property type="match status" value="1"/>
</dbReference>
<dbReference type="Pfam" id="PF00240">
    <property type="entry name" value="ubiquitin"/>
    <property type="match status" value="1"/>
</dbReference>
<dbReference type="GO" id="GO:0017025">
    <property type="term" value="F:TBP-class protein binding"/>
    <property type="evidence" value="ECO:0007669"/>
    <property type="project" value="InterPro"/>
</dbReference>
<dbReference type="GO" id="GO:0051123">
    <property type="term" value="P:RNA polymerase II preinitiation complex assembly"/>
    <property type="evidence" value="ECO:0007669"/>
    <property type="project" value="TreeGrafter"/>
</dbReference>
<dbReference type="FunFam" id="1.20.920.10:FF:000043">
    <property type="entry name" value="Transcription initiation factor TFIID subunit 1"/>
    <property type="match status" value="1"/>
</dbReference>
<feature type="domain" description="Ubiquitin-like" evidence="13">
    <location>
        <begin position="626"/>
        <end position="696"/>
    </location>
</feature>
<accession>A0A6J0JUP4</accession>
<evidence type="ECO:0000256" key="4">
    <source>
        <dbReference type="ARBA" id="ARBA00023015"/>
    </source>
</evidence>
<keyword evidence="8" id="KW-0804">Transcription</keyword>
<dbReference type="InterPro" id="IPR040240">
    <property type="entry name" value="TAF1"/>
</dbReference>
<dbReference type="SUPFAM" id="SSF54236">
    <property type="entry name" value="Ubiquitin-like"/>
    <property type="match status" value="1"/>
</dbReference>
<evidence type="ECO:0000256" key="7">
    <source>
        <dbReference type="ARBA" id="ARBA00023159"/>
    </source>
</evidence>
<evidence type="ECO:0000256" key="10">
    <source>
        <dbReference type="PROSITE-ProRule" id="PRU00035"/>
    </source>
</evidence>
<dbReference type="Pfam" id="PF09247">
    <property type="entry name" value="TBP-binding"/>
    <property type="match status" value="1"/>
</dbReference>
<dbReference type="SUPFAM" id="SSF47370">
    <property type="entry name" value="Bromodomain"/>
    <property type="match status" value="1"/>
</dbReference>
<dbReference type="Pfam" id="PF00439">
    <property type="entry name" value="Bromodomain"/>
    <property type="match status" value="1"/>
</dbReference>
<organism evidence="14 15">
    <name type="scientific">Raphanus sativus</name>
    <name type="common">Radish</name>
    <name type="synonym">Raphanus raphanistrum var. sativus</name>
    <dbReference type="NCBI Taxonomy" id="3726"/>
    <lineage>
        <taxon>Eukaryota</taxon>
        <taxon>Viridiplantae</taxon>
        <taxon>Streptophyta</taxon>
        <taxon>Embryophyta</taxon>
        <taxon>Tracheophyta</taxon>
        <taxon>Spermatophyta</taxon>
        <taxon>Magnoliopsida</taxon>
        <taxon>eudicotyledons</taxon>
        <taxon>Gunneridae</taxon>
        <taxon>Pentapetalae</taxon>
        <taxon>rosids</taxon>
        <taxon>malvids</taxon>
        <taxon>Brassicales</taxon>
        <taxon>Brassicaceae</taxon>
        <taxon>Brassiceae</taxon>
        <taxon>Raphanus</taxon>
    </lineage>
</organism>
<proteinExistence type="inferred from homology"/>
<keyword evidence="14" id="KW-1185">Reference proteome</keyword>
<dbReference type="PROSITE" id="PS50014">
    <property type="entry name" value="BROMODOMAIN_2"/>
    <property type="match status" value="1"/>
</dbReference>
<feature type="compositionally biased region" description="Polar residues" evidence="11">
    <location>
        <begin position="1439"/>
        <end position="1460"/>
    </location>
</feature>
<evidence type="ECO:0000259" key="12">
    <source>
        <dbReference type="PROSITE" id="PS50014"/>
    </source>
</evidence>